<reference evidence="7" key="1">
    <citation type="submission" date="2022-11" db="UniProtKB">
        <authorList>
            <consortium name="WormBaseParasite"/>
        </authorList>
    </citation>
    <scope>IDENTIFICATION</scope>
</reference>
<name>A0A915J0A1_ROMCU</name>
<proteinExistence type="predicted"/>
<keyword evidence="3" id="KW-1133">Transmembrane helix</keyword>
<dbReference type="AlphaFoldDB" id="A0A915J0A1"/>
<dbReference type="Pfam" id="PF03782">
    <property type="entry name" value="AMOP"/>
    <property type="match status" value="1"/>
</dbReference>
<feature type="domain" description="AMOP" evidence="5">
    <location>
        <begin position="1"/>
        <end position="106"/>
    </location>
</feature>
<evidence type="ECO:0000313" key="6">
    <source>
        <dbReference type="Proteomes" id="UP000887565"/>
    </source>
</evidence>
<organism evidence="6 7">
    <name type="scientific">Romanomermis culicivorax</name>
    <name type="common">Nematode worm</name>
    <dbReference type="NCBI Taxonomy" id="13658"/>
    <lineage>
        <taxon>Eukaryota</taxon>
        <taxon>Metazoa</taxon>
        <taxon>Ecdysozoa</taxon>
        <taxon>Nematoda</taxon>
        <taxon>Enoplea</taxon>
        <taxon>Dorylaimia</taxon>
        <taxon>Mermithida</taxon>
        <taxon>Mermithoidea</taxon>
        <taxon>Mermithidae</taxon>
        <taxon>Romanomermis</taxon>
    </lineage>
</organism>
<comment type="subcellular location">
    <subcellularLocation>
        <location evidence="1">Membrane</location>
    </subcellularLocation>
</comment>
<dbReference type="InterPro" id="IPR005533">
    <property type="entry name" value="AMOP_dom"/>
</dbReference>
<sequence>MVFTGCSVSISDIPEASTGGACRWAGAQTVCCYDFSGWLLHSDDYENVEYLKFYSPGLSYRAHIFGSYPYKVPPYIPTMSNWMHDVGPYHMCCRFAGHCEFVVWRRQTHGCQGYIPPAAGDRIDEFAS</sequence>
<evidence type="ECO:0000256" key="4">
    <source>
        <dbReference type="ARBA" id="ARBA00023136"/>
    </source>
</evidence>
<dbReference type="GO" id="GO:0016020">
    <property type="term" value="C:membrane"/>
    <property type="evidence" value="ECO:0007669"/>
    <property type="project" value="UniProtKB-SubCell"/>
</dbReference>
<dbReference type="WBParaSite" id="nRc.2.0.1.t19810-RA">
    <property type="protein sequence ID" value="nRc.2.0.1.t19810-RA"/>
    <property type="gene ID" value="nRc.2.0.1.g19810"/>
</dbReference>
<dbReference type="InterPro" id="IPR051495">
    <property type="entry name" value="Epithelial_Barrier/Signaling"/>
</dbReference>
<evidence type="ECO:0000259" key="5">
    <source>
        <dbReference type="PROSITE" id="PS50856"/>
    </source>
</evidence>
<evidence type="ECO:0000256" key="3">
    <source>
        <dbReference type="ARBA" id="ARBA00022989"/>
    </source>
</evidence>
<evidence type="ECO:0000313" key="7">
    <source>
        <dbReference type="WBParaSite" id="nRc.2.0.1.t19810-RA"/>
    </source>
</evidence>
<accession>A0A915J0A1</accession>
<evidence type="ECO:0000256" key="1">
    <source>
        <dbReference type="ARBA" id="ARBA00004370"/>
    </source>
</evidence>
<dbReference type="PROSITE" id="PS50856">
    <property type="entry name" value="AMOP"/>
    <property type="match status" value="1"/>
</dbReference>
<dbReference type="PANTHER" id="PTHR13802:SF52">
    <property type="entry name" value="MUCIN-4"/>
    <property type="match status" value="1"/>
</dbReference>
<keyword evidence="4" id="KW-0472">Membrane</keyword>
<dbReference type="PANTHER" id="PTHR13802">
    <property type="entry name" value="MUCIN 4-RELATED"/>
    <property type="match status" value="1"/>
</dbReference>
<protein>
    <submittedName>
        <fullName evidence="7">AMOP domain-containing protein</fullName>
    </submittedName>
</protein>
<dbReference type="Proteomes" id="UP000887565">
    <property type="component" value="Unplaced"/>
</dbReference>
<keyword evidence="6" id="KW-1185">Reference proteome</keyword>
<keyword evidence="2" id="KW-0812">Transmembrane</keyword>
<evidence type="ECO:0000256" key="2">
    <source>
        <dbReference type="ARBA" id="ARBA00022692"/>
    </source>
</evidence>
<dbReference type="SMART" id="SM00723">
    <property type="entry name" value="AMOP"/>
    <property type="match status" value="1"/>
</dbReference>